<dbReference type="PROSITE" id="PS50850">
    <property type="entry name" value="MFS"/>
    <property type="match status" value="1"/>
</dbReference>
<sequence>MPDTIARLIDDTRFGRAHRRVWLLSSLGIMLDGFDFFIMGVAIPLIAAEWSTTPLETGLISSAAIVGAIVGAAVMGPLSDRIGRKLAFRIDLGLFVVFALASALAPDVWWLIVFRFLLGIGIGADYPISASYVSEISPSRLRSRLLIGAFSFQAVGQLLGALVGLLVLSLDPVPDAWRWMLAVGVVPAIVIVILRRGVPESPLWLASTRRYEEAALSLQTFTGHPVEVAELISRGEVVAVPMPAPVVTGVVRPADAHPAIPRLSLFSRRLRGATVLTSVPWFFMDIATYGVGVFTPTIIAAIALTPATGAGSNPLFIADDITSTEGAAVLDLFLVAGFLLALVLVRRLGLIRLQTIGFVVMAAGLLVLAASGALSEGSPWQFALVFAGFAAFNLFMNLGPNATTFALPTVAFDTLSRGAGAGFAAASGKAGAALGTFLFPLLQAGLGLGATLTIIAGGCLVAATVTVVLRGRLRSSAVHPMVSVPGETAREPRGTALEKEER</sequence>
<keyword evidence="9" id="KW-1185">Reference proteome</keyword>
<dbReference type="PANTHER" id="PTHR23511:SF34">
    <property type="entry name" value="SYNAPTIC VESICLE GLYCOPROTEIN 2"/>
    <property type="match status" value="1"/>
</dbReference>
<reference evidence="9" key="1">
    <citation type="journal article" date="2019" name="Int. J. Syst. Evol. Microbiol.">
        <title>The Global Catalogue of Microorganisms (GCM) 10K type strain sequencing project: providing services to taxonomists for standard genome sequencing and annotation.</title>
        <authorList>
            <consortium name="The Broad Institute Genomics Platform"/>
            <consortium name="The Broad Institute Genome Sequencing Center for Infectious Disease"/>
            <person name="Wu L."/>
            <person name="Ma J."/>
        </authorList>
    </citation>
    <scope>NUCLEOTIDE SEQUENCE [LARGE SCALE GENOMIC DNA]</scope>
    <source>
        <strain evidence="9">JCM 16117</strain>
    </source>
</reference>
<feature type="transmembrane region" description="Helical" evidence="6">
    <location>
        <begin position="111"/>
        <end position="133"/>
    </location>
</feature>
<feature type="transmembrane region" description="Helical" evidence="6">
    <location>
        <begin position="286"/>
        <end position="307"/>
    </location>
</feature>
<feature type="transmembrane region" description="Helical" evidence="6">
    <location>
        <begin position="145"/>
        <end position="170"/>
    </location>
</feature>
<evidence type="ECO:0000256" key="4">
    <source>
        <dbReference type="ARBA" id="ARBA00022989"/>
    </source>
</evidence>
<evidence type="ECO:0000256" key="2">
    <source>
        <dbReference type="ARBA" id="ARBA00022448"/>
    </source>
</evidence>
<dbReference type="InterPro" id="IPR005829">
    <property type="entry name" value="Sugar_transporter_CS"/>
</dbReference>
<evidence type="ECO:0000256" key="1">
    <source>
        <dbReference type="ARBA" id="ARBA00004651"/>
    </source>
</evidence>
<gene>
    <name evidence="8" type="ORF">GCM10009851_23710</name>
</gene>
<dbReference type="PROSITE" id="PS00217">
    <property type="entry name" value="SUGAR_TRANSPORT_2"/>
    <property type="match status" value="1"/>
</dbReference>
<protein>
    <submittedName>
        <fullName evidence="8">MFS transporter</fullName>
    </submittedName>
</protein>
<keyword evidence="5 6" id="KW-0472">Membrane</keyword>
<dbReference type="InterPro" id="IPR020846">
    <property type="entry name" value="MFS_dom"/>
</dbReference>
<dbReference type="Proteomes" id="UP001500929">
    <property type="component" value="Unassembled WGS sequence"/>
</dbReference>
<dbReference type="InterPro" id="IPR005828">
    <property type="entry name" value="MFS_sugar_transport-like"/>
</dbReference>
<accession>A0ABP5QN51</accession>
<comment type="caution">
    <text evidence="8">The sequence shown here is derived from an EMBL/GenBank/DDBJ whole genome shotgun (WGS) entry which is preliminary data.</text>
</comment>
<feature type="domain" description="Major facilitator superfamily (MFS) profile" evidence="7">
    <location>
        <begin position="21"/>
        <end position="474"/>
    </location>
</feature>
<evidence type="ECO:0000259" key="7">
    <source>
        <dbReference type="PROSITE" id="PS50850"/>
    </source>
</evidence>
<name>A0ABP5QN51_9MICO</name>
<evidence type="ECO:0000256" key="3">
    <source>
        <dbReference type="ARBA" id="ARBA00022692"/>
    </source>
</evidence>
<dbReference type="EMBL" id="BAAAQY010000006">
    <property type="protein sequence ID" value="GAA2237899.1"/>
    <property type="molecule type" value="Genomic_DNA"/>
</dbReference>
<feature type="transmembrane region" description="Helical" evidence="6">
    <location>
        <begin position="448"/>
        <end position="469"/>
    </location>
</feature>
<dbReference type="PANTHER" id="PTHR23511">
    <property type="entry name" value="SYNAPTIC VESICLE GLYCOPROTEIN 2"/>
    <property type="match status" value="1"/>
</dbReference>
<organism evidence="8 9">
    <name type="scientific">Herbiconiux moechotypicola</name>
    <dbReference type="NCBI Taxonomy" id="637393"/>
    <lineage>
        <taxon>Bacteria</taxon>
        <taxon>Bacillati</taxon>
        <taxon>Actinomycetota</taxon>
        <taxon>Actinomycetes</taxon>
        <taxon>Micrococcales</taxon>
        <taxon>Microbacteriaceae</taxon>
        <taxon>Herbiconiux</taxon>
    </lineage>
</organism>
<evidence type="ECO:0000313" key="8">
    <source>
        <dbReference type="EMBL" id="GAA2237899.1"/>
    </source>
</evidence>
<evidence type="ECO:0000256" key="6">
    <source>
        <dbReference type="SAM" id="Phobius"/>
    </source>
</evidence>
<evidence type="ECO:0000313" key="9">
    <source>
        <dbReference type="Proteomes" id="UP001500929"/>
    </source>
</evidence>
<evidence type="ECO:0000256" key="5">
    <source>
        <dbReference type="ARBA" id="ARBA00023136"/>
    </source>
</evidence>
<dbReference type="Gene3D" id="1.20.1250.20">
    <property type="entry name" value="MFS general substrate transporter like domains"/>
    <property type="match status" value="2"/>
</dbReference>
<keyword evidence="4 6" id="KW-1133">Transmembrane helix</keyword>
<dbReference type="RefSeq" id="WP_259479835.1">
    <property type="nucleotide sequence ID" value="NZ_BAAAQY010000006.1"/>
</dbReference>
<dbReference type="SUPFAM" id="SSF103473">
    <property type="entry name" value="MFS general substrate transporter"/>
    <property type="match status" value="1"/>
</dbReference>
<dbReference type="Pfam" id="PF00083">
    <property type="entry name" value="Sugar_tr"/>
    <property type="match status" value="2"/>
</dbReference>
<feature type="transmembrane region" description="Helical" evidence="6">
    <location>
        <begin position="59"/>
        <end position="79"/>
    </location>
</feature>
<proteinExistence type="predicted"/>
<feature type="transmembrane region" description="Helical" evidence="6">
    <location>
        <begin position="86"/>
        <end position="105"/>
    </location>
</feature>
<dbReference type="InterPro" id="IPR036259">
    <property type="entry name" value="MFS_trans_sf"/>
</dbReference>
<feature type="transmembrane region" description="Helical" evidence="6">
    <location>
        <begin position="356"/>
        <end position="374"/>
    </location>
</feature>
<keyword evidence="3 6" id="KW-0812">Transmembrane</keyword>
<feature type="transmembrane region" description="Helical" evidence="6">
    <location>
        <begin position="419"/>
        <end position="442"/>
    </location>
</feature>
<feature type="transmembrane region" description="Helical" evidence="6">
    <location>
        <begin position="21"/>
        <end position="47"/>
    </location>
</feature>
<keyword evidence="2" id="KW-0813">Transport</keyword>
<comment type="subcellular location">
    <subcellularLocation>
        <location evidence="1">Cell membrane</location>
        <topology evidence="1">Multi-pass membrane protein</topology>
    </subcellularLocation>
</comment>
<feature type="transmembrane region" description="Helical" evidence="6">
    <location>
        <begin position="327"/>
        <end position="344"/>
    </location>
</feature>
<feature type="transmembrane region" description="Helical" evidence="6">
    <location>
        <begin position="176"/>
        <end position="194"/>
    </location>
</feature>
<feature type="transmembrane region" description="Helical" evidence="6">
    <location>
        <begin position="380"/>
        <end position="398"/>
    </location>
</feature>